<proteinExistence type="predicted"/>
<dbReference type="RefSeq" id="XP_008718599.1">
    <property type="nucleotide sequence ID" value="XM_008720377.1"/>
</dbReference>
<dbReference type="InParanoid" id="W2RVT4"/>
<feature type="chain" id="PRO_5004824081" description="Accumulation-associated protein" evidence="1">
    <location>
        <begin position="18"/>
        <end position="435"/>
    </location>
</feature>
<dbReference type="VEuPathDB" id="FungiDB:HMPREF1541_06040"/>
<dbReference type="HOGENOM" id="CLU_051386_0_0_1"/>
<name>W2RVT4_CYPE1</name>
<dbReference type="EMBL" id="KB822721">
    <property type="protein sequence ID" value="ETN39814.1"/>
    <property type="molecule type" value="Genomic_DNA"/>
</dbReference>
<sequence>MHSFAILLACLVTGSLAAPAGVRLVRRVELATDTVLDLTTPPVAIRDATRSKRGLLAAALPAAIAQAKASPVAAANASAGASACAAAPAAAGQAAAGGEAAAAEEEEVLLDAAFGEQVALEGGDIKQDVLYPPSPAGAFEVEFQNSAGSTLTVVENKTPAAPPAGFVAVEPSSFNVQLAGGAAGGITLQKIDYFFDVTNPAIAALDLATTQVGKLSADGCSFAIEQGELEFEADENELTLTVDDLNGEWGIFIPAAGQAGAAAAGGAEANIAAEASAAGVEEELEVEGTFDTPIAVDGGNAKTDIVFPGNVAGEFEAEYNGTAANAITVTQNSSPVPPPAGFLFVDPTTFVVSTQDATDPATDTVKIDYFYSEAVKARIDVAQGVIGKLDAASGTFVTEGLGEFEVELEENEWTLTVEDLNGEWAMLVPQTAVLA</sequence>
<evidence type="ECO:0000313" key="3">
    <source>
        <dbReference type="Proteomes" id="UP000030752"/>
    </source>
</evidence>
<dbReference type="eggNOG" id="ENOG502SQTD">
    <property type="taxonomic scope" value="Eukaryota"/>
</dbReference>
<protein>
    <recommendedName>
        <fullName evidence="4">Accumulation-associated protein</fullName>
    </recommendedName>
</protein>
<evidence type="ECO:0000256" key="1">
    <source>
        <dbReference type="SAM" id="SignalP"/>
    </source>
</evidence>
<organism evidence="2 3">
    <name type="scientific">Cyphellophora europaea (strain CBS 101466)</name>
    <name type="common">Phialophora europaea</name>
    <dbReference type="NCBI Taxonomy" id="1220924"/>
    <lineage>
        <taxon>Eukaryota</taxon>
        <taxon>Fungi</taxon>
        <taxon>Dikarya</taxon>
        <taxon>Ascomycota</taxon>
        <taxon>Pezizomycotina</taxon>
        <taxon>Eurotiomycetes</taxon>
        <taxon>Chaetothyriomycetidae</taxon>
        <taxon>Chaetothyriales</taxon>
        <taxon>Cyphellophoraceae</taxon>
        <taxon>Cyphellophora</taxon>
    </lineage>
</organism>
<dbReference type="OrthoDB" id="3014608at2759"/>
<keyword evidence="3" id="KW-1185">Reference proteome</keyword>
<dbReference type="GeneID" id="19973379"/>
<accession>W2RVT4</accession>
<gene>
    <name evidence="2" type="ORF">HMPREF1541_06040</name>
</gene>
<evidence type="ECO:0008006" key="4">
    <source>
        <dbReference type="Google" id="ProtNLM"/>
    </source>
</evidence>
<dbReference type="AlphaFoldDB" id="W2RVT4"/>
<feature type="signal peptide" evidence="1">
    <location>
        <begin position="1"/>
        <end position="17"/>
    </location>
</feature>
<reference evidence="2 3" key="1">
    <citation type="submission" date="2013-03" db="EMBL/GenBank/DDBJ databases">
        <title>The Genome Sequence of Phialophora europaea CBS 101466.</title>
        <authorList>
            <consortium name="The Broad Institute Genomics Platform"/>
            <person name="Cuomo C."/>
            <person name="de Hoog S."/>
            <person name="Gorbushina A."/>
            <person name="Walker B."/>
            <person name="Young S.K."/>
            <person name="Zeng Q."/>
            <person name="Gargeya S."/>
            <person name="Fitzgerald M."/>
            <person name="Haas B."/>
            <person name="Abouelleil A."/>
            <person name="Allen A.W."/>
            <person name="Alvarado L."/>
            <person name="Arachchi H.M."/>
            <person name="Berlin A.M."/>
            <person name="Chapman S.B."/>
            <person name="Gainer-Dewar J."/>
            <person name="Goldberg J."/>
            <person name="Griggs A."/>
            <person name="Gujja S."/>
            <person name="Hansen M."/>
            <person name="Howarth C."/>
            <person name="Imamovic A."/>
            <person name="Ireland A."/>
            <person name="Larimer J."/>
            <person name="McCowan C."/>
            <person name="Murphy C."/>
            <person name="Pearson M."/>
            <person name="Poon T.W."/>
            <person name="Priest M."/>
            <person name="Roberts A."/>
            <person name="Saif S."/>
            <person name="Shea T."/>
            <person name="Sisk P."/>
            <person name="Sykes S."/>
            <person name="Wortman J."/>
            <person name="Nusbaum C."/>
            <person name="Birren B."/>
        </authorList>
    </citation>
    <scope>NUCLEOTIDE SEQUENCE [LARGE SCALE GENOMIC DNA]</scope>
    <source>
        <strain evidence="2 3">CBS 101466</strain>
    </source>
</reference>
<keyword evidence="1" id="KW-0732">Signal</keyword>
<dbReference type="Proteomes" id="UP000030752">
    <property type="component" value="Unassembled WGS sequence"/>
</dbReference>
<evidence type="ECO:0000313" key="2">
    <source>
        <dbReference type="EMBL" id="ETN39814.1"/>
    </source>
</evidence>